<protein>
    <submittedName>
        <fullName evidence="2">Uncharacterized protein</fullName>
    </submittedName>
</protein>
<reference evidence="2" key="5">
    <citation type="journal article" date="2021" name="G3 (Bethesda)">
        <title>Aegilops tauschii genome assembly Aet v5.0 features greater sequence contiguity and improved annotation.</title>
        <authorList>
            <person name="Wang L."/>
            <person name="Zhu T."/>
            <person name="Rodriguez J.C."/>
            <person name="Deal K.R."/>
            <person name="Dubcovsky J."/>
            <person name="McGuire P.E."/>
            <person name="Lux T."/>
            <person name="Spannagl M."/>
            <person name="Mayer K.F.X."/>
            <person name="Baldrich P."/>
            <person name="Meyers B.C."/>
            <person name="Huo N."/>
            <person name="Gu Y.Q."/>
            <person name="Zhou H."/>
            <person name="Devos K.M."/>
            <person name="Bennetzen J.L."/>
            <person name="Unver T."/>
            <person name="Budak H."/>
            <person name="Gulick P.J."/>
            <person name="Galiba G."/>
            <person name="Kalapos B."/>
            <person name="Nelson D.R."/>
            <person name="Li P."/>
            <person name="You F.M."/>
            <person name="Luo M.C."/>
            <person name="Dvorak J."/>
        </authorList>
    </citation>
    <scope>NUCLEOTIDE SEQUENCE [LARGE SCALE GENOMIC DNA]</scope>
    <source>
        <strain evidence="2">cv. AL8/78</strain>
    </source>
</reference>
<dbReference type="EnsemblPlants" id="AET3Gv21176600.2">
    <property type="protein sequence ID" value="AET3Gv21176600.2"/>
    <property type="gene ID" value="AET3Gv21176600"/>
</dbReference>
<evidence type="ECO:0000256" key="1">
    <source>
        <dbReference type="SAM" id="MobiDB-lite"/>
    </source>
</evidence>
<accession>A0A453GS39</accession>
<dbReference type="Proteomes" id="UP000015105">
    <property type="component" value="Chromosome 3D"/>
</dbReference>
<evidence type="ECO:0000313" key="3">
    <source>
        <dbReference type="Proteomes" id="UP000015105"/>
    </source>
</evidence>
<evidence type="ECO:0000313" key="2">
    <source>
        <dbReference type="EnsemblPlants" id="AET3Gv21176600.2"/>
    </source>
</evidence>
<sequence>PLTTADLPRRQPRGSSLHRLCRRHHTAAEQIEMRAAGHDACRSRHLELDRDLVRRPHTVAPGRSSQPTLGC</sequence>
<proteinExistence type="predicted"/>
<name>A0A453GS39_AEGTS</name>
<dbReference type="Gramene" id="AET3Gv21176600.2">
    <property type="protein sequence ID" value="AET3Gv21176600.2"/>
    <property type="gene ID" value="AET3Gv21176600"/>
</dbReference>
<feature type="region of interest" description="Disordered" evidence="1">
    <location>
        <begin position="1"/>
        <end position="21"/>
    </location>
</feature>
<reference evidence="2" key="3">
    <citation type="journal article" date="2017" name="Nature">
        <title>Genome sequence of the progenitor of the wheat D genome Aegilops tauschii.</title>
        <authorList>
            <person name="Luo M.C."/>
            <person name="Gu Y.Q."/>
            <person name="Puiu D."/>
            <person name="Wang H."/>
            <person name="Twardziok S.O."/>
            <person name="Deal K.R."/>
            <person name="Huo N."/>
            <person name="Zhu T."/>
            <person name="Wang L."/>
            <person name="Wang Y."/>
            <person name="McGuire P.E."/>
            <person name="Liu S."/>
            <person name="Long H."/>
            <person name="Ramasamy R.K."/>
            <person name="Rodriguez J.C."/>
            <person name="Van S.L."/>
            <person name="Yuan L."/>
            <person name="Wang Z."/>
            <person name="Xia Z."/>
            <person name="Xiao L."/>
            <person name="Anderson O.D."/>
            <person name="Ouyang S."/>
            <person name="Liang Y."/>
            <person name="Zimin A.V."/>
            <person name="Pertea G."/>
            <person name="Qi P."/>
            <person name="Bennetzen J.L."/>
            <person name="Dai X."/>
            <person name="Dawson M.W."/>
            <person name="Muller H.G."/>
            <person name="Kugler K."/>
            <person name="Rivarola-Duarte L."/>
            <person name="Spannagl M."/>
            <person name="Mayer K.F.X."/>
            <person name="Lu F.H."/>
            <person name="Bevan M.W."/>
            <person name="Leroy P."/>
            <person name="Li P."/>
            <person name="You F.M."/>
            <person name="Sun Q."/>
            <person name="Liu Z."/>
            <person name="Lyons E."/>
            <person name="Wicker T."/>
            <person name="Salzberg S.L."/>
            <person name="Devos K.M."/>
            <person name="Dvorak J."/>
        </authorList>
    </citation>
    <scope>NUCLEOTIDE SEQUENCE [LARGE SCALE GENOMIC DNA]</scope>
    <source>
        <strain evidence="2">cv. AL8/78</strain>
    </source>
</reference>
<keyword evidence="3" id="KW-1185">Reference proteome</keyword>
<dbReference type="AlphaFoldDB" id="A0A453GS39"/>
<reference evidence="3" key="1">
    <citation type="journal article" date="2014" name="Science">
        <title>Ancient hybridizations among the ancestral genomes of bread wheat.</title>
        <authorList>
            <consortium name="International Wheat Genome Sequencing Consortium,"/>
            <person name="Marcussen T."/>
            <person name="Sandve S.R."/>
            <person name="Heier L."/>
            <person name="Spannagl M."/>
            <person name="Pfeifer M."/>
            <person name="Jakobsen K.S."/>
            <person name="Wulff B.B."/>
            <person name="Steuernagel B."/>
            <person name="Mayer K.F."/>
            <person name="Olsen O.A."/>
        </authorList>
    </citation>
    <scope>NUCLEOTIDE SEQUENCE [LARGE SCALE GENOMIC DNA]</scope>
    <source>
        <strain evidence="3">cv. AL8/78</strain>
    </source>
</reference>
<reference evidence="2" key="4">
    <citation type="submission" date="2019-03" db="UniProtKB">
        <authorList>
            <consortium name="EnsemblPlants"/>
        </authorList>
    </citation>
    <scope>IDENTIFICATION</scope>
</reference>
<organism evidence="2 3">
    <name type="scientific">Aegilops tauschii subsp. strangulata</name>
    <name type="common">Goatgrass</name>
    <dbReference type="NCBI Taxonomy" id="200361"/>
    <lineage>
        <taxon>Eukaryota</taxon>
        <taxon>Viridiplantae</taxon>
        <taxon>Streptophyta</taxon>
        <taxon>Embryophyta</taxon>
        <taxon>Tracheophyta</taxon>
        <taxon>Spermatophyta</taxon>
        <taxon>Magnoliopsida</taxon>
        <taxon>Liliopsida</taxon>
        <taxon>Poales</taxon>
        <taxon>Poaceae</taxon>
        <taxon>BOP clade</taxon>
        <taxon>Pooideae</taxon>
        <taxon>Triticodae</taxon>
        <taxon>Triticeae</taxon>
        <taxon>Triticinae</taxon>
        <taxon>Aegilops</taxon>
    </lineage>
</organism>
<reference evidence="3" key="2">
    <citation type="journal article" date="2017" name="Nat. Plants">
        <title>The Aegilops tauschii genome reveals multiple impacts of transposons.</title>
        <authorList>
            <person name="Zhao G."/>
            <person name="Zou C."/>
            <person name="Li K."/>
            <person name="Wang K."/>
            <person name="Li T."/>
            <person name="Gao L."/>
            <person name="Zhang X."/>
            <person name="Wang H."/>
            <person name="Yang Z."/>
            <person name="Liu X."/>
            <person name="Jiang W."/>
            <person name="Mao L."/>
            <person name="Kong X."/>
            <person name="Jiao Y."/>
            <person name="Jia J."/>
        </authorList>
    </citation>
    <scope>NUCLEOTIDE SEQUENCE [LARGE SCALE GENOMIC DNA]</scope>
    <source>
        <strain evidence="3">cv. AL8/78</strain>
    </source>
</reference>